<dbReference type="InterPro" id="IPR001810">
    <property type="entry name" value="F-box_dom"/>
</dbReference>
<evidence type="ECO:0000313" key="2">
    <source>
        <dbReference type="EMBL" id="KAK6512346.1"/>
    </source>
</evidence>
<reference evidence="2 3" key="1">
    <citation type="submission" date="2023-08" db="EMBL/GenBank/DDBJ databases">
        <authorList>
            <person name="Palmer J.M."/>
        </authorList>
    </citation>
    <scope>NUCLEOTIDE SEQUENCE [LARGE SCALE GENOMIC DNA]</scope>
    <source>
        <strain evidence="2 3">TWF481</strain>
    </source>
</reference>
<dbReference type="PROSITE" id="PS50181">
    <property type="entry name" value="FBOX"/>
    <property type="match status" value="1"/>
</dbReference>
<keyword evidence="3" id="KW-1185">Reference proteome</keyword>
<dbReference type="SUPFAM" id="SSF52047">
    <property type="entry name" value="RNI-like"/>
    <property type="match status" value="1"/>
</dbReference>
<feature type="domain" description="F-box" evidence="1">
    <location>
        <begin position="1"/>
        <end position="45"/>
    </location>
</feature>
<name>A0AAV9WQ29_9PEZI</name>
<dbReference type="EMBL" id="JAVHJL010000001">
    <property type="protein sequence ID" value="KAK6512346.1"/>
    <property type="molecule type" value="Genomic_DNA"/>
</dbReference>
<accession>A0AAV9WQ29</accession>
<proteinExistence type="predicted"/>
<gene>
    <name evidence="2" type="ORF">TWF481_001234</name>
</gene>
<comment type="caution">
    <text evidence="2">The sequence shown here is derived from an EMBL/GenBank/DDBJ whole genome shotgun (WGS) entry which is preliminary data.</text>
</comment>
<protein>
    <recommendedName>
        <fullName evidence="1">F-box domain-containing protein</fullName>
    </recommendedName>
</protein>
<evidence type="ECO:0000259" key="1">
    <source>
        <dbReference type="PROSITE" id="PS50181"/>
    </source>
</evidence>
<dbReference type="AlphaFoldDB" id="A0AAV9WQ29"/>
<organism evidence="2 3">
    <name type="scientific">Arthrobotrys musiformis</name>
    <dbReference type="NCBI Taxonomy" id="47236"/>
    <lineage>
        <taxon>Eukaryota</taxon>
        <taxon>Fungi</taxon>
        <taxon>Dikarya</taxon>
        <taxon>Ascomycota</taxon>
        <taxon>Pezizomycotina</taxon>
        <taxon>Orbiliomycetes</taxon>
        <taxon>Orbiliales</taxon>
        <taxon>Orbiliaceae</taxon>
        <taxon>Arthrobotrys</taxon>
    </lineage>
</organism>
<dbReference type="Proteomes" id="UP001370758">
    <property type="component" value="Unassembled WGS sequence"/>
</dbReference>
<sequence length="531" mass="60523">MSLLSLPAELLLPIIDLLPRSALCELRVVNEALNNIVTSILFERIKIHYGIQRATEQMKCLNSIEGKRIRRHIKSITIPSESFLAYGDKLKFHTHSFWWSEPHPDSPDESDEYGLYTAEDERNAIEHGILPECPNQKMKLWDFHTNKNLKFPSFKKKTNDYELNLRKLVTNCEGLKRLEITVGAGWLSSRVRHWNERMGGVVASVAGRVQQLVLLFPKAECLEEFLCGVTDLESNRGVDPYSGKFSQFCYMKQGPISIKPVFQSLKRIAITIYDTYGISYPFELLDLPDEIAEIFTILPALRSCDLRPNFRLTRTLERPPFPTFYGNPSLSHLSLSHTFLPTEHEDSDGSPNEDTTSSFNLFATMIASAPNLTELEMKGCVIQFSDYPDIDVDEISSEDLKQSAFNKSPEVGWAAMLQVLQTNLQKLRKVSFGHLTYGRHDIDFMENAPRVEVLVPADDRFGGVGLAEFRDTLGIVELFSPYAEDHEELEKLKSQVEARNQSLYGVNSNAYKRREQKKGGVNDGVTRWRFL</sequence>
<evidence type="ECO:0000313" key="3">
    <source>
        <dbReference type="Proteomes" id="UP001370758"/>
    </source>
</evidence>